<evidence type="ECO:0000313" key="3">
    <source>
        <dbReference type="EMBL" id="MBF9072038.1"/>
    </source>
</evidence>
<dbReference type="InterPro" id="IPR029063">
    <property type="entry name" value="SAM-dependent_MTases_sf"/>
</dbReference>
<dbReference type="InterPro" id="IPR025714">
    <property type="entry name" value="Methyltranfer_dom"/>
</dbReference>
<sequence length="370" mass="39045">MPESMPDSMPGAMPGAMGAVDEDRMMEFLMRVITDAGAAASGLCTSLGDRLGLYTAMAEAGGTVSAAELAERTGMIERYVAEWLAVQVAGEYVTYDPESGRYTLPPEHAAVLADPTAPTYAAGFFTMLQAMFGSEEMLMEAFRTGEGVGWEQHSPALFSGAAKFFRPGYTASLVGEWLPAMNGTEQKLRSGAEVADVGCGYGYSTMLMAQAYPNSHFHGFDFHAPSIDAARRIATEQGLGDRVSFDVASAQDFPGDGYDLVTFFDCLHDMGDPGAALHHAADSLADGGACMIVEPNASEDVRANANPVGRAITAASVAICLPSALAQHGPKALGNHAGEQTMRSIADDAGLHHWRLAAETPVNRVYAASR</sequence>
<dbReference type="SUPFAM" id="SSF46785">
    <property type="entry name" value="Winged helix' DNA-binding domain"/>
    <property type="match status" value="1"/>
</dbReference>
<dbReference type="InterPro" id="IPR036388">
    <property type="entry name" value="WH-like_DNA-bd_sf"/>
</dbReference>
<keyword evidence="3" id="KW-0808">Transferase</keyword>
<dbReference type="InterPro" id="IPR036390">
    <property type="entry name" value="WH_DNA-bd_sf"/>
</dbReference>
<dbReference type="PANTHER" id="PTHR45128">
    <property type="entry name" value="METHYLTRANSFERASE TYPE 11"/>
    <property type="match status" value="1"/>
</dbReference>
<dbReference type="CDD" id="cd02440">
    <property type="entry name" value="AdoMet_MTases"/>
    <property type="match status" value="1"/>
</dbReference>
<reference evidence="3" key="1">
    <citation type="submission" date="2020-11" db="EMBL/GenBank/DDBJ databases">
        <title>Isolation and identification of active actinomycetes.</title>
        <authorList>
            <person name="Yu B."/>
        </authorList>
    </citation>
    <scope>NUCLEOTIDE SEQUENCE</scope>
    <source>
        <strain evidence="3">NEAU-YB345</strain>
    </source>
</reference>
<dbReference type="GO" id="GO:0032259">
    <property type="term" value="P:methylation"/>
    <property type="evidence" value="ECO:0007669"/>
    <property type="project" value="UniProtKB-KW"/>
</dbReference>
<keyword evidence="4" id="KW-1185">Reference proteome</keyword>
<proteinExistence type="predicted"/>
<feature type="domain" description="Methyltransferase" evidence="1">
    <location>
        <begin position="189"/>
        <end position="303"/>
    </location>
</feature>
<comment type="caution">
    <text evidence="3">The sequence shown here is derived from an EMBL/GenBank/DDBJ whole genome shotgun (WGS) entry which is preliminary data.</text>
</comment>
<organism evidence="3 4">
    <name type="scientific">Streptacidiphilus fuscans</name>
    <dbReference type="NCBI Taxonomy" id="2789292"/>
    <lineage>
        <taxon>Bacteria</taxon>
        <taxon>Bacillati</taxon>
        <taxon>Actinomycetota</taxon>
        <taxon>Actinomycetes</taxon>
        <taxon>Kitasatosporales</taxon>
        <taxon>Streptomycetaceae</taxon>
        <taxon>Streptacidiphilus</taxon>
    </lineage>
</organism>
<dbReference type="PANTHER" id="PTHR45128:SF2">
    <property type="entry name" value="METHYLTRANSFERASE DOMAIN-CONTAINING PROTEIN"/>
    <property type="match status" value="1"/>
</dbReference>
<dbReference type="Pfam" id="PF13847">
    <property type="entry name" value="Methyltransf_31"/>
    <property type="match status" value="1"/>
</dbReference>
<dbReference type="Pfam" id="PF21320">
    <property type="entry name" value="WHD_Rv2258c"/>
    <property type="match status" value="1"/>
</dbReference>
<dbReference type="InterPro" id="IPR048711">
    <property type="entry name" value="WHD_Rv2258c"/>
</dbReference>
<name>A0A931BD58_9ACTN</name>
<dbReference type="Gene3D" id="3.40.50.150">
    <property type="entry name" value="Vaccinia Virus protein VP39"/>
    <property type="match status" value="1"/>
</dbReference>
<dbReference type="Proteomes" id="UP000657385">
    <property type="component" value="Unassembled WGS sequence"/>
</dbReference>
<evidence type="ECO:0000259" key="1">
    <source>
        <dbReference type="Pfam" id="PF13847"/>
    </source>
</evidence>
<protein>
    <submittedName>
        <fullName evidence="3">Methyltransferase domain-containing protein</fullName>
    </submittedName>
</protein>
<keyword evidence="3" id="KW-0489">Methyltransferase</keyword>
<gene>
    <name evidence="3" type="ORF">I2501_28840</name>
</gene>
<dbReference type="Gene3D" id="1.10.10.10">
    <property type="entry name" value="Winged helix-like DNA-binding domain superfamily/Winged helix DNA-binding domain"/>
    <property type="match status" value="1"/>
</dbReference>
<accession>A0A931BD58</accession>
<dbReference type="RefSeq" id="WP_196197203.1">
    <property type="nucleotide sequence ID" value="NZ_JADPRT010000014.1"/>
</dbReference>
<evidence type="ECO:0000313" key="4">
    <source>
        <dbReference type="Proteomes" id="UP000657385"/>
    </source>
</evidence>
<dbReference type="GO" id="GO:0008168">
    <property type="term" value="F:methyltransferase activity"/>
    <property type="evidence" value="ECO:0007669"/>
    <property type="project" value="UniProtKB-KW"/>
</dbReference>
<dbReference type="InterPro" id="IPR053173">
    <property type="entry name" value="SAM-binding_MTase"/>
</dbReference>
<dbReference type="EMBL" id="JADPRT010000014">
    <property type="protein sequence ID" value="MBF9072038.1"/>
    <property type="molecule type" value="Genomic_DNA"/>
</dbReference>
<evidence type="ECO:0000259" key="2">
    <source>
        <dbReference type="Pfam" id="PF21320"/>
    </source>
</evidence>
<dbReference type="SUPFAM" id="SSF53335">
    <property type="entry name" value="S-adenosyl-L-methionine-dependent methyltransferases"/>
    <property type="match status" value="1"/>
</dbReference>
<feature type="domain" description="S-adenosylmethionine-dependent methyltransferase Rv2258c-like winged HTH" evidence="2">
    <location>
        <begin position="39"/>
        <end position="113"/>
    </location>
</feature>
<dbReference type="AlphaFoldDB" id="A0A931BD58"/>